<evidence type="ECO:0000313" key="5">
    <source>
        <dbReference type="Proteomes" id="UP000050792"/>
    </source>
</evidence>
<evidence type="ECO:0000256" key="1">
    <source>
        <dbReference type="SAM" id="MobiDB-lite"/>
    </source>
</evidence>
<feature type="domain" description="Guanylate kinase-like" evidence="2">
    <location>
        <begin position="625"/>
        <end position="830"/>
    </location>
</feature>
<dbReference type="GO" id="GO:0005886">
    <property type="term" value="C:plasma membrane"/>
    <property type="evidence" value="ECO:0007669"/>
    <property type="project" value="TreeGrafter"/>
</dbReference>
<name>A0AA85FVM7_9TREM</name>
<accession>A0AA85FVM7</accession>
<dbReference type="SMART" id="SM00228">
    <property type="entry name" value="PDZ"/>
    <property type="match status" value="3"/>
</dbReference>
<evidence type="ECO:0008006" key="7">
    <source>
        <dbReference type="Google" id="ProtNLM"/>
    </source>
</evidence>
<dbReference type="InterPro" id="IPR008144">
    <property type="entry name" value="Guanylate_kin-like_dom"/>
</dbReference>
<evidence type="ECO:0000259" key="4">
    <source>
        <dbReference type="PROSITE" id="PS51145"/>
    </source>
</evidence>
<reference evidence="5" key="1">
    <citation type="submission" date="2022-06" db="EMBL/GenBank/DDBJ databases">
        <authorList>
            <person name="Berger JAMES D."/>
            <person name="Berger JAMES D."/>
        </authorList>
    </citation>
    <scope>NUCLEOTIDE SEQUENCE [LARGE SCALE GENOMIC DNA]</scope>
</reference>
<feature type="compositionally biased region" description="Basic and acidic residues" evidence="1">
    <location>
        <begin position="888"/>
        <end position="900"/>
    </location>
</feature>
<dbReference type="InterPro" id="IPR001478">
    <property type="entry name" value="PDZ"/>
</dbReference>
<dbReference type="Gene3D" id="2.30.30.40">
    <property type="entry name" value="SH3 Domains"/>
    <property type="match status" value="1"/>
</dbReference>
<dbReference type="Pfam" id="PF17820">
    <property type="entry name" value="PDZ_6"/>
    <property type="match status" value="1"/>
</dbReference>
<dbReference type="GO" id="GO:0150105">
    <property type="term" value="P:protein localization to cell-cell junction"/>
    <property type="evidence" value="ECO:0007669"/>
    <property type="project" value="TreeGrafter"/>
</dbReference>
<feature type="domain" description="PDZ" evidence="3">
    <location>
        <begin position="9"/>
        <end position="93"/>
    </location>
</feature>
<feature type="domain" description="PDZ" evidence="3">
    <location>
        <begin position="424"/>
        <end position="505"/>
    </location>
</feature>
<dbReference type="Gene3D" id="2.30.42.10">
    <property type="match status" value="3"/>
</dbReference>
<dbReference type="SUPFAM" id="SSF50156">
    <property type="entry name" value="PDZ domain-like"/>
    <property type="match status" value="3"/>
</dbReference>
<dbReference type="PANTHER" id="PTHR13865">
    <property type="entry name" value="TIGHT JUNCTION PROTEIN"/>
    <property type="match status" value="1"/>
</dbReference>
<dbReference type="SMART" id="SM00218">
    <property type="entry name" value="ZU5"/>
    <property type="match status" value="1"/>
</dbReference>
<dbReference type="Pfam" id="PF00791">
    <property type="entry name" value="ZU5"/>
    <property type="match status" value="1"/>
</dbReference>
<dbReference type="Gene3D" id="3.40.50.300">
    <property type="entry name" value="P-loop containing nucleotide triphosphate hydrolases"/>
    <property type="match status" value="1"/>
</dbReference>
<reference evidence="6" key="2">
    <citation type="submission" date="2023-11" db="UniProtKB">
        <authorList>
            <consortium name="WormBaseParasite"/>
        </authorList>
    </citation>
    <scope>IDENTIFICATION</scope>
</reference>
<dbReference type="InterPro" id="IPR027417">
    <property type="entry name" value="P-loop_NTPase"/>
</dbReference>
<dbReference type="WBParaSite" id="SRDH1_66380.1">
    <property type="protein sequence ID" value="SRDH1_66380.1"/>
    <property type="gene ID" value="SRDH1_66380"/>
</dbReference>
<dbReference type="InterPro" id="IPR036034">
    <property type="entry name" value="PDZ_sf"/>
</dbReference>
<protein>
    <recommendedName>
        <fullName evidence="7">Tight junction protein ZO-3</fullName>
    </recommendedName>
</protein>
<dbReference type="Pfam" id="PF00595">
    <property type="entry name" value="PDZ"/>
    <property type="match status" value="2"/>
</dbReference>
<sequence length="1286" mass="145743">MIVHPIHYSVTIVRSPTYGLGLGISGIRSSKDAKTKFIVSDVIKNGPAYEKVSKNDELISVNGINLDCLRYSEAIQILRECGDEAELKLISRKEQANYHNLQLAPEKDCIMQQTNFSSLREPQINCDCMQNYRNHCIQSIKYRSDTALWDPNYTYNENRSENYPRLVELHLKRRNAAESLGVELLSRLTVASVDENSLGEQAGLKSGDRIIRINGINTAHLSLIDTANMLRRQETILLVARNTLMKENEVCDNFGTTPLVNSSSVPANLSSLLTHRLGDEKRQYQTSQPRIQSNKSSNEQIRTMHFEQAYQSGYHTYENCGGCQIMCEVHNNNFENPFVKSSNNWIQPQMNTSNICENSIQHNHIQHNVSNIRNNEFLESNQNPKPHKKSNIQARESNDQYCSNFLKEDKEQLLNTFNSPKNRKVTLQTNQGKCDIGLILYGGNTKGVYVSKVIPDSIADQAGVSEGDKLVKLNGTDLKGWTKEEVFLALMASENKMILELLHDPLSYHKMLKSEIPHESFYVRAYFNMNQYVSGSSALMSSVKYSGLFIVRGDIFHVHDTLLDNALGTWLATKAYPNTSSIGLIPNEQRAQRFMSVNQFQENAQESFSPPPYERVVQLDKFPFPRPVVIFGPLCELARQRLTQMSSIIPNKLDYSIEEPIKFIIPPINSSFTSNNITNSNNGYSINEENSNNNKPLGLIRLSAITECMKRGYHCLLDIGPTAIERLTLLGIPPIVILINPSSEYQLKVLLKHYWQFNKTSSALFIPSRVSNRTRPTIKEMVTTLWNSVIHLRQYKSHVITDTVPLLNITSKENSFSEIEWLRNLSEVIRHQQNSPVWIGEETEFGQLKINGLIEEEQEGSDDVVTKSDSETPRPANCDKNICSEDEETRHSSRNTKETRPEMNGMVRNEVSSTIPENNKYIPPFRQVPMCHANEVMENTNKDTSYKSKMKDYCNCTCNFDNANPTNQEDTKFKEIIEQTDILSMNNSPFSLETLRLHIESMSIKHPRFDHSFDETKPGFNNIHPINELERNDGQTPTISPTLSLHQLVFDDITSSDFHTNDEQKPLSADLISNVADPQSGISSLPTSPRTILAEKCGEFGSRGGILEIPEHKVRLRIPEGAISEEEGLQKIFIRVYESGKELTVDNLQSETHLSSDKPILVSPMVMCGPRGLTFHKPVELTVPRYPLDSESSDESETKLDKHLEKWNLSLLHASAISTSTSTDDDSLPRTSRSNEPTKWHEIPLSAKCQSSMKNKTNSQKQKHNTNQGILSVIKDSHISILIDHF</sequence>
<dbReference type="Gene3D" id="2.60.220.30">
    <property type="match status" value="1"/>
</dbReference>
<dbReference type="GO" id="GO:0050839">
    <property type="term" value="F:cell adhesion molecule binding"/>
    <property type="evidence" value="ECO:0007669"/>
    <property type="project" value="TreeGrafter"/>
</dbReference>
<dbReference type="PROSITE" id="PS50052">
    <property type="entry name" value="GUANYLATE_KINASE_2"/>
    <property type="match status" value="1"/>
</dbReference>
<dbReference type="InterPro" id="IPR000906">
    <property type="entry name" value="ZU5_dom"/>
</dbReference>
<dbReference type="PROSITE" id="PS50106">
    <property type="entry name" value="PDZ"/>
    <property type="match status" value="3"/>
</dbReference>
<dbReference type="GO" id="GO:0045216">
    <property type="term" value="P:cell-cell junction organization"/>
    <property type="evidence" value="ECO:0007669"/>
    <property type="project" value="TreeGrafter"/>
</dbReference>
<dbReference type="Proteomes" id="UP000050792">
    <property type="component" value="Unassembled WGS sequence"/>
</dbReference>
<evidence type="ECO:0000313" key="6">
    <source>
        <dbReference type="WBParaSite" id="SRDH1_66380.1"/>
    </source>
</evidence>
<evidence type="ECO:0000259" key="3">
    <source>
        <dbReference type="PROSITE" id="PS50106"/>
    </source>
</evidence>
<feature type="region of interest" description="Disordered" evidence="1">
    <location>
        <begin position="856"/>
        <end position="900"/>
    </location>
</feature>
<proteinExistence type="predicted"/>
<dbReference type="PANTHER" id="PTHR13865:SF28">
    <property type="entry name" value="POLYCHAETOID, ISOFORM O"/>
    <property type="match status" value="1"/>
</dbReference>
<evidence type="ECO:0000259" key="2">
    <source>
        <dbReference type="PROSITE" id="PS50052"/>
    </source>
</evidence>
<feature type="domain" description="PDZ" evidence="3">
    <location>
        <begin position="168"/>
        <end position="232"/>
    </location>
</feature>
<feature type="region of interest" description="Disordered" evidence="1">
    <location>
        <begin position="1219"/>
        <end position="1242"/>
    </location>
</feature>
<dbReference type="CDD" id="cd06727">
    <property type="entry name" value="PDZ1_ZO1-like"/>
    <property type="match status" value="1"/>
</dbReference>
<feature type="domain" description="ZU5" evidence="4">
    <location>
        <begin position="1094"/>
        <end position="1212"/>
    </location>
</feature>
<keyword evidence="5" id="KW-1185">Reference proteome</keyword>
<organism evidence="5 6">
    <name type="scientific">Schistosoma rodhaini</name>
    <dbReference type="NCBI Taxonomy" id="6188"/>
    <lineage>
        <taxon>Eukaryota</taxon>
        <taxon>Metazoa</taxon>
        <taxon>Spiralia</taxon>
        <taxon>Lophotrochozoa</taxon>
        <taxon>Platyhelminthes</taxon>
        <taxon>Trematoda</taxon>
        <taxon>Digenea</taxon>
        <taxon>Strigeidida</taxon>
        <taxon>Schistosomatoidea</taxon>
        <taxon>Schistosomatidae</taxon>
        <taxon>Schistosoma</taxon>
    </lineage>
</organism>
<dbReference type="PROSITE" id="PS51145">
    <property type="entry name" value="ZU5"/>
    <property type="match status" value="1"/>
</dbReference>
<dbReference type="GO" id="GO:0098609">
    <property type="term" value="P:cell-cell adhesion"/>
    <property type="evidence" value="ECO:0007669"/>
    <property type="project" value="TreeGrafter"/>
</dbReference>
<dbReference type="GO" id="GO:0005923">
    <property type="term" value="C:bicellular tight junction"/>
    <property type="evidence" value="ECO:0007669"/>
    <property type="project" value="TreeGrafter"/>
</dbReference>
<dbReference type="InterPro" id="IPR041489">
    <property type="entry name" value="PDZ_6"/>
</dbReference>